<keyword evidence="5 7" id="KW-1133">Transmembrane helix</keyword>
<dbReference type="PANTHER" id="PTHR23033:SF43">
    <property type="entry name" value="APPLE DOMAIN-CONTAINING PROTEIN"/>
    <property type="match status" value="1"/>
</dbReference>
<dbReference type="InterPro" id="IPR026050">
    <property type="entry name" value="C1GALT1/C1GALT1_chp1"/>
</dbReference>
<evidence type="ECO:0000256" key="2">
    <source>
        <dbReference type="ARBA" id="ARBA00006462"/>
    </source>
</evidence>
<dbReference type="AlphaFoldDB" id="A0A1V6V615"/>
<evidence type="ECO:0000256" key="7">
    <source>
        <dbReference type="SAM" id="Phobius"/>
    </source>
</evidence>
<dbReference type="GO" id="GO:0016020">
    <property type="term" value="C:membrane"/>
    <property type="evidence" value="ECO:0007669"/>
    <property type="project" value="UniProtKB-SubCell"/>
</dbReference>
<evidence type="ECO:0000256" key="5">
    <source>
        <dbReference type="ARBA" id="ARBA00022989"/>
    </source>
</evidence>
<sequence>MLTLRSSWPLRRRELYISILLIILFVLGLGHFVHRQRYASSQNVSSSTKSPYYSKGWNHYYSWRNTPFFPPLIDAGNRNLTASEFCASFPTHLLDRIQVILKTGAGEPEKNKAHLASVTSCITNLIVFSDHDEKIGQHHFIDVLADLPPEYTIDNPDFATYNTQKLAYSQGGSIGYSQEGWRLDRFKFLPMVEKAYDMRPHADWYVFIEADVYYFWDTLFRMLDQLDPSNMHYMGSPVPGPAGKYFAYGGAGFVLSTGLMKRLVGDSSTDSSLSLQYIDWAKNDCCGDAVLGYAILDKTGVKLEGLYPTFAGDDLGSLKVNKERWCTPLLALHRMSPEQMTALWKWERTRPYNEVSVVSFAEDMSPTNAVSNPSFTRRSSHILTLISATRPLENPGTTTRTFLDQRVPLRILLLQRAAPLALRTHIACNFPILPISVGLETRYRWEGLYLTIQILYLVGTLRKCQI</sequence>
<proteinExistence type="inferred from homology"/>
<comment type="subcellular location">
    <subcellularLocation>
        <location evidence="1">Membrane</location>
        <topology evidence="1">Single-pass type II membrane protein</topology>
    </subcellularLocation>
</comment>
<evidence type="ECO:0000313" key="9">
    <source>
        <dbReference type="Proteomes" id="UP000191500"/>
    </source>
</evidence>
<evidence type="ECO:0000313" key="8">
    <source>
        <dbReference type="EMBL" id="OQE45903.1"/>
    </source>
</evidence>
<dbReference type="Gene3D" id="3.90.550.50">
    <property type="match status" value="1"/>
</dbReference>
<reference evidence="9" key="1">
    <citation type="journal article" date="2017" name="Nat. Microbiol.">
        <title>Global analysis of biosynthetic gene clusters reveals vast potential of secondary metabolite production in Penicillium species.</title>
        <authorList>
            <person name="Nielsen J.C."/>
            <person name="Grijseels S."/>
            <person name="Prigent S."/>
            <person name="Ji B."/>
            <person name="Dainat J."/>
            <person name="Nielsen K.F."/>
            <person name="Frisvad J.C."/>
            <person name="Workman M."/>
            <person name="Nielsen J."/>
        </authorList>
    </citation>
    <scope>NUCLEOTIDE SEQUENCE [LARGE SCALE GENOMIC DNA]</scope>
    <source>
        <strain evidence="9">IBT 31321</strain>
    </source>
</reference>
<name>A0A1V6V615_9EURO</name>
<feature type="transmembrane region" description="Helical" evidence="7">
    <location>
        <begin position="15"/>
        <end position="33"/>
    </location>
</feature>
<protein>
    <recommendedName>
        <fullName evidence="10">Glycosyltransferase family 31 protein</fullName>
    </recommendedName>
</protein>
<evidence type="ECO:0000256" key="6">
    <source>
        <dbReference type="ARBA" id="ARBA00023136"/>
    </source>
</evidence>
<comment type="caution">
    <text evidence="8">The sequence shown here is derived from an EMBL/GenBank/DDBJ whole genome shotgun (WGS) entry which is preliminary data.</text>
</comment>
<keyword evidence="6 7" id="KW-0472">Membrane</keyword>
<evidence type="ECO:0000256" key="3">
    <source>
        <dbReference type="ARBA" id="ARBA00022692"/>
    </source>
</evidence>
<dbReference type="PANTHER" id="PTHR23033">
    <property type="entry name" value="BETA1,3-GALACTOSYLTRANSFERASE"/>
    <property type="match status" value="1"/>
</dbReference>
<evidence type="ECO:0008006" key="10">
    <source>
        <dbReference type="Google" id="ProtNLM"/>
    </source>
</evidence>
<keyword evidence="9" id="KW-1185">Reference proteome</keyword>
<dbReference type="Proteomes" id="UP000191500">
    <property type="component" value="Unassembled WGS sequence"/>
</dbReference>
<accession>A0A1V6V615</accession>
<organism evidence="8 9">
    <name type="scientific">Penicillium coprophilum</name>
    <dbReference type="NCBI Taxonomy" id="36646"/>
    <lineage>
        <taxon>Eukaryota</taxon>
        <taxon>Fungi</taxon>
        <taxon>Dikarya</taxon>
        <taxon>Ascomycota</taxon>
        <taxon>Pezizomycotina</taxon>
        <taxon>Eurotiomycetes</taxon>
        <taxon>Eurotiomycetidae</taxon>
        <taxon>Eurotiales</taxon>
        <taxon>Aspergillaceae</taxon>
        <taxon>Penicillium</taxon>
    </lineage>
</organism>
<comment type="similarity">
    <text evidence="2">Belongs to the glycosyltransferase 31 family. Beta3-Gal-T subfamily.</text>
</comment>
<evidence type="ECO:0000256" key="4">
    <source>
        <dbReference type="ARBA" id="ARBA00022968"/>
    </source>
</evidence>
<evidence type="ECO:0000256" key="1">
    <source>
        <dbReference type="ARBA" id="ARBA00004606"/>
    </source>
</evidence>
<gene>
    <name evidence="8" type="ORF">PENCOP_c001G02555</name>
</gene>
<dbReference type="STRING" id="36646.A0A1V6V615"/>
<keyword evidence="4" id="KW-0735">Signal-anchor</keyword>
<keyword evidence="3 7" id="KW-0812">Transmembrane</keyword>
<dbReference type="EMBL" id="MDDG01000001">
    <property type="protein sequence ID" value="OQE45903.1"/>
    <property type="molecule type" value="Genomic_DNA"/>
</dbReference>